<keyword evidence="2" id="KW-0472">Membrane</keyword>
<evidence type="ECO:0000256" key="2">
    <source>
        <dbReference type="SAM" id="Phobius"/>
    </source>
</evidence>
<evidence type="ECO:0000256" key="1">
    <source>
        <dbReference type="SAM" id="MobiDB-lite"/>
    </source>
</evidence>
<dbReference type="EMBL" id="BAAANN010000032">
    <property type="protein sequence ID" value="GAA1980076.1"/>
    <property type="molecule type" value="Genomic_DNA"/>
</dbReference>
<keyword evidence="4" id="KW-1185">Reference proteome</keyword>
<keyword evidence="2" id="KW-0812">Transmembrane</keyword>
<evidence type="ECO:0000313" key="3">
    <source>
        <dbReference type="EMBL" id="GAA1980076.1"/>
    </source>
</evidence>
<organism evidence="3 4">
    <name type="scientific">Amycolatopsis minnesotensis</name>
    <dbReference type="NCBI Taxonomy" id="337894"/>
    <lineage>
        <taxon>Bacteria</taxon>
        <taxon>Bacillati</taxon>
        <taxon>Actinomycetota</taxon>
        <taxon>Actinomycetes</taxon>
        <taxon>Pseudonocardiales</taxon>
        <taxon>Pseudonocardiaceae</taxon>
        <taxon>Amycolatopsis</taxon>
    </lineage>
</organism>
<evidence type="ECO:0008006" key="5">
    <source>
        <dbReference type="Google" id="ProtNLM"/>
    </source>
</evidence>
<gene>
    <name evidence="3" type="ORF">GCM10009754_65780</name>
</gene>
<accession>A0ABN2S4F0</accession>
<keyword evidence="2" id="KW-1133">Transmembrane helix</keyword>
<feature type="transmembrane region" description="Helical" evidence="2">
    <location>
        <begin position="80"/>
        <end position="104"/>
    </location>
</feature>
<protein>
    <recommendedName>
        <fullName evidence="5">Translation initiation factor 2</fullName>
    </recommendedName>
</protein>
<name>A0ABN2S4F0_9PSEU</name>
<evidence type="ECO:0000313" key="4">
    <source>
        <dbReference type="Proteomes" id="UP001501116"/>
    </source>
</evidence>
<reference evidence="3 4" key="1">
    <citation type="journal article" date="2019" name="Int. J. Syst. Evol. Microbiol.">
        <title>The Global Catalogue of Microorganisms (GCM) 10K type strain sequencing project: providing services to taxonomists for standard genome sequencing and annotation.</title>
        <authorList>
            <consortium name="The Broad Institute Genomics Platform"/>
            <consortium name="The Broad Institute Genome Sequencing Center for Infectious Disease"/>
            <person name="Wu L."/>
            <person name="Ma J."/>
        </authorList>
    </citation>
    <scope>NUCLEOTIDE SEQUENCE [LARGE SCALE GENOMIC DNA]</scope>
    <source>
        <strain evidence="3 4">JCM 14545</strain>
    </source>
</reference>
<feature type="region of interest" description="Disordered" evidence="1">
    <location>
        <begin position="1"/>
        <end position="42"/>
    </location>
</feature>
<comment type="caution">
    <text evidence="3">The sequence shown here is derived from an EMBL/GenBank/DDBJ whole genome shotgun (WGS) entry which is preliminary data.</text>
</comment>
<proteinExistence type="predicted"/>
<dbReference type="Proteomes" id="UP001501116">
    <property type="component" value="Unassembled WGS sequence"/>
</dbReference>
<sequence>MPALAADPGSMPWLAASPGQGSMTGPADRMPPPPSYGLLSGADASSLERERAALDAETTGPVRQEAAPAQQRAAVRRPLAAHWILLVAVLLGLAAGSIIGLLTLV</sequence>